<organism evidence="1 2">
    <name type="scientific">Nonomuraea cypriaca</name>
    <dbReference type="NCBI Taxonomy" id="1187855"/>
    <lineage>
        <taxon>Bacteria</taxon>
        <taxon>Bacillati</taxon>
        <taxon>Actinomycetota</taxon>
        <taxon>Actinomycetes</taxon>
        <taxon>Streptosporangiales</taxon>
        <taxon>Streptosporangiaceae</taxon>
        <taxon>Nonomuraea</taxon>
    </lineage>
</organism>
<dbReference type="Gene3D" id="3.90.20.10">
    <property type="match status" value="1"/>
</dbReference>
<dbReference type="AlphaFoldDB" id="A0A931AJE2"/>
<accession>A0A931AJE2</accession>
<sequence>MLEAKYRDLEARFTALEQATVSGMPEQSIAERFHELHNRVGIVGQNVLDKIDREIGKVNTSMKAGFAEVDARFAKVDERFVQVDERLDRIESILVHIDAKLTDQQSN</sequence>
<dbReference type="Proteomes" id="UP000605361">
    <property type="component" value="Unassembled WGS sequence"/>
</dbReference>
<gene>
    <name evidence="1" type="ORF">ITP53_52355</name>
</gene>
<evidence type="ECO:0000313" key="2">
    <source>
        <dbReference type="Proteomes" id="UP000605361"/>
    </source>
</evidence>
<dbReference type="EMBL" id="JADOGI010000360">
    <property type="protein sequence ID" value="MBF8194127.1"/>
    <property type="molecule type" value="Genomic_DNA"/>
</dbReference>
<dbReference type="RefSeq" id="WP_195902962.1">
    <property type="nucleotide sequence ID" value="NZ_JADOGI010000360.1"/>
</dbReference>
<evidence type="ECO:0000313" key="1">
    <source>
        <dbReference type="EMBL" id="MBF8194127.1"/>
    </source>
</evidence>
<reference evidence="1" key="1">
    <citation type="submission" date="2020-11" db="EMBL/GenBank/DDBJ databases">
        <title>Whole-genome analyses of Nonomuraea sp. K274.</title>
        <authorList>
            <person name="Veyisoglu A."/>
        </authorList>
    </citation>
    <scope>NUCLEOTIDE SEQUENCE</scope>
    <source>
        <strain evidence="1">K274</strain>
    </source>
</reference>
<comment type="caution">
    <text evidence="1">The sequence shown here is derived from an EMBL/GenBank/DDBJ whole genome shotgun (WGS) entry which is preliminary data.</text>
</comment>
<protein>
    <submittedName>
        <fullName evidence="1">Uncharacterized protein</fullName>
    </submittedName>
</protein>
<keyword evidence="2" id="KW-1185">Reference proteome</keyword>
<proteinExistence type="predicted"/>
<name>A0A931AJE2_9ACTN</name>